<feature type="transmembrane region" description="Helical" evidence="7">
    <location>
        <begin position="318"/>
        <end position="344"/>
    </location>
</feature>
<comment type="caution">
    <text evidence="9">The sequence shown here is derived from an EMBL/GenBank/DDBJ whole genome shotgun (WGS) entry which is preliminary data.</text>
</comment>
<organism evidence="9 10">
    <name type="scientific">Aspergillus ochraceoroseus IBT 24754</name>
    <dbReference type="NCBI Taxonomy" id="1392256"/>
    <lineage>
        <taxon>Eukaryota</taxon>
        <taxon>Fungi</taxon>
        <taxon>Dikarya</taxon>
        <taxon>Ascomycota</taxon>
        <taxon>Pezizomycotina</taxon>
        <taxon>Eurotiomycetes</taxon>
        <taxon>Eurotiomycetidae</taxon>
        <taxon>Eurotiales</taxon>
        <taxon>Aspergillaceae</taxon>
        <taxon>Aspergillus</taxon>
        <taxon>Aspergillus subgen. Nidulantes</taxon>
    </lineage>
</organism>
<dbReference type="Pfam" id="PF07690">
    <property type="entry name" value="MFS_1"/>
    <property type="match status" value="1"/>
</dbReference>
<reference evidence="9 10" key="1">
    <citation type="journal article" date="2018" name="Proc. Natl. Acad. Sci. U.S.A.">
        <title>Linking secondary metabolites to gene clusters through genome sequencing of six diverse Aspergillus species.</title>
        <authorList>
            <person name="Kaerboelling I."/>
            <person name="Vesth T.C."/>
            <person name="Frisvad J.C."/>
            <person name="Nybo J.L."/>
            <person name="Theobald S."/>
            <person name="Kuo A."/>
            <person name="Bowyer P."/>
            <person name="Matsuda Y."/>
            <person name="Mondo S."/>
            <person name="Lyhne E.K."/>
            <person name="Kogle M.E."/>
            <person name="Clum A."/>
            <person name="Lipzen A."/>
            <person name="Salamov A."/>
            <person name="Ngan C.Y."/>
            <person name="Daum C."/>
            <person name="Chiniquy J."/>
            <person name="Barry K."/>
            <person name="LaButti K."/>
            <person name="Haridas S."/>
            <person name="Simmons B.A."/>
            <person name="Magnuson J.K."/>
            <person name="Mortensen U.H."/>
            <person name="Larsen T.O."/>
            <person name="Grigoriev I.V."/>
            <person name="Baker S.E."/>
            <person name="Andersen M.R."/>
        </authorList>
    </citation>
    <scope>NUCLEOTIDE SEQUENCE [LARGE SCALE GENOMIC DNA]</scope>
    <source>
        <strain evidence="9 10">IBT 24754</strain>
    </source>
</reference>
<evidence type="ECO:0000256" key="5">
    <source>
        <dbReference type="ARBA" id="ARBA00023136"/>
    </source>
</evidence>
<feature type="domain" description="Major facilitator superfamily (MFS) profile" evidence="8">
    <location>
        <begin position="70"/>
        <end position="527"/>
    </location>
</feature>
<evidence type="ECO:0000256" key="7">
    <source>
        <dbReference type="SAM" id="Phobius"/>
    </source>
</evidence>
<feature type="transmembrane region" description="Helical" evidence="7">
    <location>
        <begin position="67"/>
        <end position="86"/>
    </location>
</feature>
<feature type="transmembrane region" description="Helical" evidence="7">
    <location>
        <begin position="160"/>
        <end position="183"/>
    </location>
</feature>
<evidence type="ECO:0000256" key="3">
    <source>
        <dbReference type="ARBA" id="ARBA00022692"/>
    </source>
</evidence>
<keyword evidence="2" id="KW-0813">Transport</keyword>
<dbReference type="PROSITE" id="PS50850">
    <property type="entry name" value="MFS"/>
    <property type="match status" value="1"/>
</dbReference>
<evidence type="ECO:0000259" key="8">
    <source>
        <dbReference type="PROSITE" id="PS50850"/>
    </source>
</evidence>
<evidence type="ECO:0000313" key="10">
    <source>
        <dbReference type="Proteomes" id="UP000244073"/>
    </source>
</evidence>
<feature type="region of interest" description="Disordered" evidence="6">
    <location>
        <begin position="24"/>
        <end position="47"/>
    </location>
</feature>
<evidence type="ECO:0000313" key="9">
    <source>
        <dbReference type="EMBL" id="PTU21626.1"/>
    </source>
</evidence>
<accession>A0A2T5LZC7</accession>
<keyword evidence="5 7" id="KW-0472">Membrane</keyword>
<feature type="transmembrane region" description="Helical" evidence="7">
    <location>
        <begin position="422"/>
        <end position="442"/>
    </location>
</feature>
<feature type="transmembrane region" description="Helical" evidence="7">
    <location>
        <begin position="226"/>
        <end position="247"/>
    </location>
</feature>
<keyword evidence="4 7" id="KW-1133">Transmembrane helix</keyword>
<feature type="transmembrane region" description="Helical" evidence="7">
    <location>
        <begin position="503"/>
        <end position="524"/>
    </location>
</feature>
<feature type="transmembrane region" description="Helical" evidence="7">
    <location>
        <begin position="259"/>
        <end position="276"/>
    </location>
</feature>
<feature type="transmembrane region" description="Helical" evidence="7">
    <location>
        <begin position="462"/>
        <end position="483"/>
    </location>
</feature>
<dbReference type="VEuPathDB" id="FungiDB:P175DRAFT_0545065"/>
<feature type="transmembrane region" description="Helical" evidence="7">
    <location>
        <begin position="282"/>
        <end position="306"/>
    </location>
</feature>
<sequence>MGVKCSTPANNSCGELFSADASTVARSRSRSRSISTPTPTPTPMTPTRTWKLPPYHLGARLGPRANLNLILVTTTLVNFLDLFQLSSVLFGLPDIREALGFTTDDLNWVLIVYNITFAAFLLIAGQLGQKLGLEKTFIAGTSILTVSNIINTAAPNKAALIAGRAISGIGAGLTAPNGLAILSRTFPDGDARNKALAVYTACAPLGSTIGTVIGSLLASSSAGWRSIFWVCLILTGLAMVMACLFLPAFPKDKDIPIDIPGTIVFTAGVALLVYGLNDSSRIGWTAPSVLVGIILGVCLLGVFVFVETRVSNPAIPKYLWKSLPFFLMLVAVFAFGGSFSSWFFISTQLCVNLLRYTPVLTAVYFLPAAFSAIASGAFSAPMVKFLGEKGTLVIGLGVTAAGAVAWAFATPARAGGTGHGEGYWYSIVAAIIFVCGSPVAMVPAQSVLLRQVEAGNHAVASALFNTAYQVGASVLLAGANALMDGNQETVGGMTMVSMDGYRNAFWLLTGVVGAAAVVVAVCYWPRKGEGPRADGQQEEMVEAKN</sequence>
<dbReference type="OrthoDB" id="440755at2759"/>
<dbReference type="EMBL" id="MSFN02000003">
    <property type="protein sequence ID" value="PTU21626.1"/>
    <property type="molecule type" value="Genomic_DNA"/>
</dbReference>
<dbReference type="CDD" id="cd17321">
    <property type="entry name" value="MFS_MMR_MDR_like"/>
    <property type="match status" value="1"/>
</dbReference>
<feature type="transmembrane region" description="Helical" evidence="7">
    <location>
        <begin position="356"/>
        <end position="378"/>
    </location>
</feature>
<evidence type="ECO:0000256" key="2">
    <source>
        <dbReference type="ARBA" id="ARBA00022448"/>
    </source>
</evidence>
<dbReference type="InterPro" id="IPR020846">
    <property type="entry name" value="MFS_dom"/>
</dbReference>
<dbReference type="PANTHER" id="PTHR42718:SF9">
    <property type="entry name" value="MAJOR FACILITATOR SUPERFAMILY MULTIDRUG TRANSPORTER MFSC"/>
    <property type="match status" value="1"/>
</dbReference>
<dbReference type="InterPro" id="IPR036259">
    <property type="entry name" value="MFS_trans_sf"/>
</dbReference>
<protein>
    <recommendedName>
        <fullName evidence="8">Major facilitator superfamily (MFS) profile domain-containing protein</fullName>
    </recommendedName>
</protein>
<evidence type="ECO:0000256" key="4">
    <source>
        <dbReference type="ARBA" id="ARBA00022989"/>
    </source>
</evidence>
<dbReference type="AlphaFoldDB" id="A0A2T5LZC7"/>
<name>A0A2T5LZC7_9EURO</name>
<dbReference type="PANTHER" id="PTHR42718">
    <property type="entry name" value="MAJOR FACILITATOR SUPERFAMILY MULTIDRUG TRANSPORTER MFSC"/>
    <property type="match status" value="1"/>
</dbReference>
<dbReference type="RefSeq" id="XP_040753018.1">
    <property type="nucleotide sequence ID" value="XM_040900389.1"/>
</dbReference>
<proteinExistence type="predicted"/>
<keyword evidence="3 7" id="KW-0812">Transmembrane</keyword>
<dbReference type="Proteomes" id="UP000244073">
    <property type="component" value="Unassembled WGS sequence"/>
</dbReference>
<feature type="transmembrane region" description="Helical" evidence="7">
    <location>
        <begin position="106"/>
        <end position="124"/>
    </location>
</feature>
<dbReference type="GO" id="GO:0016020">
    <property type="term" value="C:membrane"/>
    <property type="evidence" value="ECO:0007669"/>
    <property type="project" value="UniProtKB-SubCell"/>
</dbReference>
<dbReference type="GO" id="GO:0022857">
    <property type="term" value="F:transmembrane transporter activity"/>
    <property type="evidence" value="ECO:0007669"/>
    <property type="project" value="InterPro"/>
</dbReference>
<gene>
    <name evidence="9" type="ORF">P175DRAFT_0545065</name>
</gene>
<comment type="subcellular location">
    <subcellularLocation>
        <location evidence="1">Membrane</location>
        <topology evidence="1">Multi-pass membrane protein</topology>
    </subcellularLocation>
</comment>
<dbReference type="SUPFAM" id="SSF103473">
    <property type="entry name" value="MFS general substrate transporter"/>
    <property type="match status" value="1"/>
</dbReference>
<evidence type="ECO:0000256" key="6">
    <source>
        <dbReference type="SAM" id="MobiDB-lite"/>
    </source>
</evidence>
<feature type="transmembrane region" description="Helical" evidence="7">
    <location>
        <begin position="195"/>
        <end position="220"/>
    </location>
</feature>
<feature type="transmembrane region" description="Helical" evidence="7">
    <location>
        <begin position="390"/>
        <end position="410"/>
    </location>
</feature>
<dbReference type="Gene3D" id="1.20.1250.20">
    <property type="entry name" value="MFS general substrate transporter like domains"/>
    <property type="match status" value="2"/>
</dbReference>
<evidence type="ECO:0000256" key="1">
    <source>
        <dbReference type="ARBA" id="ARBA00004141"/>
    </source>
</evidence>
<dbReference type="GeneID" id="63817272"/>
<dbReference type="InterPro" id="IPR011701">
    <property type="entry name" value="MFS"/>
</dbReference>